<dbReference type="InterPro" id="IPR013780">
    <property type="entry name" value="Glyco_hydro_b"/>
</dbReference>
<evidence type="ECO:0000256" key="3">
    <source>
        <dbReference type="ARBA" id="ARBA00022801"/>
    </source>
</evidence>
<dbReference type="Gene3D" id="2.60.40.1180">
    <property type="entry name" value="Golgi alpha-mannosidase II"/>
    <property type="match status" value="1"/>
</dbReference>
<dbReference type="InterPro" id="IPR033453">
    <property type="entry name" value="Glyco_hydro_30_TIM-barrel"/>
</dbReference>
<comment type="caution">
    <text evidence="7">The sequence shown here is derived from an EMBL/GenBank/DDBJ whole genome shotgun (WGS) entry which is preliminary data.</text>
</comment>
<dbReference type="AlphaFoldDB" id="A0A1Y4JI92"/>
<evidence type="ECO:0000256" key="2">
    <source>
        <dbReference type="ARBA" id="ARBA00022729"/>
    </source>
</evidence>
<evidence type="ECO:0000256" key="1">
    <source>
        <dbReference type="ARBA" id="ARBA00005382"/>
    </source>
</evidence>
<name>A0A1Y4JI92_9BACE</name>
<dbReference type="GO" id="GO:0006680">
    <property type="term" value="P:glucosylceramide catabolic process"/>
    <property type="evidence" value="ECO:0007669"/>
    <property type="project" value="TreeGrafter"/>
</dbReference>
<keyword evidence="3 4" id="KW-0378">Hydrolase</keyword>
<dbReference type="PANTHER" id="PTHR11069:SF23">
    <property type="entry name" value="LYSOSOMAL ACID GLUCOSYLCERAMIDASE"/>
    <property type="match status" value="1"/>
</dbReference>
<dbReference type="Pfam" id="PF17189">
    <property type="entry name" value="Glyco_hydro_30C"/>
    <property type="match status" value="1"/>
</dbReference>
<feature type="domain" description="Glycosyl hydrolase family 30 TIM-barrel" evidence="5">
    <location>
        <begin position="76"/>
        <end position="409"/>
    </location>
</feature>
<dbReference type="InterPro" id="IPR017853">
    <property type="entry name" value="GH"/>
</dbReference>
<proteinExistence type="inferred from homology"/>
<keyword evidence="4" id="KW-0326">Glycosidase</keyword>
<protein>
    <submittedName>
        <fullName evidence="7">Glucosylceramidase</fullName>
    </submittedName>
</protein>
<accession>A0A1Y4JI92</accession>
<dbReference type="Gene3D" id="3.20.20.80">
    <property type="entry name" value="Glycosidases"/>
    <property type="match status" value="1"/>
</dbReference>
<evidence type="ECO:0000259" key="6">
    <source>
        <dbReference type="Pfam" id="PF17189"/>
    </source>
</evidence>
<evidence type="ECO:0000313" key="7">
    <source>
        <dbReference type="EMBL" id="OUP32233.1"/>
    </source>
</evidence>
<reference evidence="8" key="1">
    <citation type="submission" date="2017-04" db="EMBL/GenBank/DDBJ databases">
        <title>Function of individual gut microbiota members based on whole genome sequencing of pure cultures obtained from chicken caecum.</title>
        <authorList>
            <person name="Medvecky M."/>
            <person name="Cejkova D."/>
            <person name="Polansky O."/>
            <person name="Karasova D."/>
            <person name="Kubasova T."/>
            <person name="Cizek A."/>
            <person name="Rychlik I."/>
        </authorList>
    </citation>
    <scope>NUCLEOTIDE SEQUENCE [LARGE SCALE GENOMIC DNA]</scope>
    <source>
        <strain evidence="8">An189</strain>
    </source>
</reference>
<comment type="similarity">
    <text evidence="1 4">Belongs to the glycosyl hydrolase 30 family.</text>
</comment>
<dbReference type="SUPFAM" id="SSF51445">
    <property type="entry name" value="(Trans)glycosidases"/>
    <property type="match status" value="1"/>
</dbReference>
<evidence type="ECO:0000313" key="8">
    <source>
        <dbReference type="Proteomes" id="UP000196587"/>
    </source>
</evidence>
<dbReference type="PANTHER" id="PTHR11069">
    <property type="entry name" value="GLUCOSYLCERAMIDASE"/>
    <property type="match status" value="1"/>
</dbReference>
<sequence length="498" mass="56267">MLIIDIMKKNYLKILTIGSLLTYSVGTLSAQEIEAWVTNADRSMLFQRQSEKITFGNEEGKGLPIIIDDRQEFQTIDGFGFALTEGSAFHLHHMSDSAREQILKEMFGTEGNHVGFSYIRLTLGASDLNNFVYSYNDLPDGKKDLEMKKFDLGHDYDDIIPVMKEILKIVPDIKIMASPWSAPVWMKESKNVRGGALKNEYYDAYARYFTKYVQAMAKEGINIDVVTVQNEPLNSRNTPSMPWFWQQQNEFVREHLGPAFKAAGLKTKIVIFDHNCDRPDYPLAILSDPVTSKYVDGSAFHHYRGYMSGMNIVHRARPDKNIYFTEQMLTERPGSETINIASAVKRLIVNVTRNWSKNSILWNYAADPQFDPHTDNGGCSMCQGAITIDGDKVTRNIAYYTIAHASKFIRPGSVRISSTDAFDPGVDITEDEERAEIRRATVVEHSDVLPNVAFKTPEGKIVLVIANDSWSQQTAKIQYNGRFANLHLAPGSVGTFIW</sequence>
<dbReference type="Pfam" id="PF02055">
    <property type="entry name" value="Glyco_hydro_30"/>
    <property type="match status" value="1"/>
</dbReference>
<gene>
    <name evidence="7" type="ORF">B5F24_15140</name>
</gene>
<evidence type="ECO:0000259" key="5">
    <source>
        <dbReference type="Pfam" id="PF02055"/>
    </source>
</evidence>
<dbReference type="InterPro" id="IPR001139">
    <property type="entry name" value="Glyco_hydro_30"/>
</dbReference>
<organism evidence="7 8">
    <name type="scientific">Bacteroides clarus</name>
    <dbReference type="NCBI Taxonomy" id="626929"/>
    <lineage>
        <taxon>Bacteria</taxon>
        <taxon>Pseudomonadati</taxon>
        <taxon>Bacteroidota</taxon>
        <taxon>Bacteroidia</taxon>
        <taxon>Bacteroidales</taxon>
        <taxon>Bacteroidaceae</taxon>
        <taxon>Bacteroides</taxon>
    </lineage>
</organism>
<dbReference type="Proteomes" id="UP000196587">
    <property type="component" value="Unassembled WGS sequence"/>
</dbReference>
<dbReference type="EMBL" id="NFKE01000014">
    <property type="protein sequence ID" value="OUP32233.1"/>
    <property type="molecule type" value="Genomic_DNA"/>
</dbReference>
<dbReference type="GO" id="GO:0016020">
    <property type="term" value="C:membrane"/>
    <property type="evidence" value="ECO:0007669"/>
    <property type="project" value="GOC"/>
</dbReference>
<evidence type="ECO:0000256" key="4">
    <source>
        <dbReference type="RuleBase" id="RU361188"/>
    </source>
</evidence>
<dbReference type="GO" id="GO:0004348">
    <property type="term" value="F:glucosylceramidase activity"/>
    <property type="evidence" value="ECO:0007669"/>
    <property type="project" value="InterPro"/>
</dbReference>
<keyword evidence="2" id="KW-0732">Signal</keyword>
<feature type="domain" description="Glycosyl hydrolase family 30 beta sandwich" evidence="6">
    <location>
        <begin position="445"/>
        <end position="496"/>
    </location>
</feature>
<dbReference type="InterPro" id="IPR033452">
    <property type="entry name" value="GH30_C"/>
</dbReference>